<feature type="region of interest" description="Disordered" evidence="1">
    <location>
        <begin position="222"/>
        <end position="253"/>
    </location>
</feature>
<proteinExistence type="predicted"/>
<evidence type="ECO:0000313" key="3">
    <source>
        <dbReference type="Proteomes" id="UP001321453"/>
    </source>
</evidence>
<dbReference type="EMBL" id="JAUCGR010000001">
    <property type="protein sequence ID" value="MDM7830564.1"/>
    <property type="molecule type" value="Genomic_DNA"/>
</dbReference>
<dbReference type="Proteomes" id="UP001321453">
    <property type="component" value="Unassembled WGS sequence"/>
</dbReference>
<evidence type="ECO:0000256" key="1">
    <source>
        <dbReference type="SAM" id="MobiDB-lite"/>
    </source>
</evidence>
<reference evidence="2 3" key="1">
    <citation type="submission" date="2023-06" db="EMBL/GenBank/DDBJ databases">
        <title>Cellulomonas sp. MW9 Whole genome sequence.</title>
        <authorList>
            <person name="Park S."/>
        </authorList>
    </citation>
    <scope>NUCLEOTIDE SEQUENCE [LARGE SCALE GENOMIC DNA]</scope>
    <source>
        <strain evidence="2 3">MW9</strain>
    </source>
</reference>
<keyword evidence="3" id="KW-1185">Reference proteome</keyword>
<comment type="caution">
    <text evidence="2">The sequence shown here is derived from an EMBL/GenBank/DDBJ whole genome shotgun (WGS) entry which is preliminary data.</text>
</comment>
<evidence type="ECO:0000313" key="2">
    <source>
        <dbReference type="EMBL" id="MDM7830564.1"/>
    </source>
</evidence>
<protein>
    <submittedName>
        <fullName evidence="2">Uncharacterized protein</fullName>
    </submittedName>
</protein>
<name>A0ABT7S4L4_9CELL</name>
<sequence length="364" mass="37491">MGTRLLLEGTDLATLMARVADELGPGARVVRAERVRAGGVAGFFTREHFELTVDVPEAPEAATQRPRASRFAEAAARTGLDDLLDAADSQDAGLPVVSTGSPAFADVLEQVRALVGGDEAAARPAAAPQPVPEPVVLRAAPTESPAEALADRLAALGVPARLLVERPRTLSQALAGIPEAPELDRRPGSVIAVVGAAQDADAVARLLAERLNLDPAAVVHAGTPAARPSVPQPRGKARPRPTGPDEARQWRAGAAKAPHPWVVALAVAPDADERAAGAELLRALGANRSWAVVDARTKAIDARAWMAAVGPFDAVAARGVFDTSEPGTLLDLGVPVAWLDGIPAGPVAWAAVLDGALGGRESWD</sequence>
<accession>A0ABT7S4L4</accession>
<organism evidence="2 3">
    <name type="scientific">Cellulomonas edaphi</name>
    <dbReference type="NCBI Taxonomy" id="3053468"/>
    <lineage>
        <taxon>Bacteria</taxon>
        <taxon>Bacillati</taxon>
        <taxon>Actinomycetota</taxon>
        <taxon>Actinomycetes</taxon>
        <taxon>Micrococcales</taxon>
        <taxon>Cellulomonadaceae</taxon>
        <taxon>Cellulomonas</taxon>
    </lineage>
</organism>
<dbReference type="RefSeq" id="WP_289445634.1">
    <property type="nucleotide sequence ID" value="NZ_JAUCGR010000001.1"/>
</dbReference>
<gene>
    <name evidence="2" type="ORF">QRT05_04405</name>
</gene>